<dbReference type="Proteomes" id="UP001302812">
    <property type="component" value="Unassembled WGS sequence"/>
</dbReference>
<organism evidence="1 2">
    <name type="scientific">Canariomyces notabilis</name>
    <dbReference type="NCBI Taxonomy" id="2074819"/>
    <lineage>
        <taxon>Eukaryota</taxon>
        <taxon>Fungi</taxon>
        <taxon>Dikarya</taxon>
        <taxon>Ascomycota</taxon>
        <taxon>Pezizomycotina</taxon>
        <taxon>Sordariomycetes</taxon>
        <taxon>Sordariomycetidae</taxon>
        <taxon>Sordariales</taxon>
        <taxon>Chaetomiaceae</taxon>
        <taxon>Canariomyces</taxon>
    </lineage>
</organism>
<keyword evidence="2" id="KW-1185">Reference proteome</keyword>
<reference evidence="1" key="1">
    <citation type="journal article" date="2023" name="Mol. Phylogenet. Evol.">
        <title>Genome-scale phylogeny and comparative genomics of the fungal order Sordariales.</title>
        <authorList>
            <person name="Hensen N."/>
            <person name="Bonometti L."/>
            <person name="Westerberg I."/>
            <person name="Brannstrom I.O."/>
            <person name="Guillou S."/>
            <person name="Cros-Aarteil S."/>
            <person name="Calhoun S."/>
            <person name="Haridas S."/>
            <person name="Kuo A."/>
            <person name="Mondo S."/>
            <person name="Pangilinan J."/>
            <person name="Riley R."/>
            <person name="LaButti K."/>
            <person name="Andreopoulos B."/>
            <person name="Lipzen A."/>
            <person name="Chen C."/>
            <person name="Yan M."/>
            <person name="Daum C."/>
            <person name="Ng V."/>
            <person name="Clum A."/>
            <person name="Steindorff A."/>
            <person name="Ohm R.A."/>
            <person name="Martin F."/>
            <person name="Silar P."/>
            <person name="Natvig D.O."/>
            <person name="Lalanne C."/>
            <person name="Gautier V."/>
            <person name="Ament-Velasquez S.L."/>
            <person name="Kruys A."/>
            <person name="Hutchinson M.I."/>
            <person name="Powell A.J."/>
            <person name="Barry K."/>
            <person name="Miller A.N."/>
            <person name="Grigoriev I.V."/>
            <person name="Debuchy R."/>
            <person name="Gladieux P."/>
            <person name="Hiltunen Thoren M."/>
            <person name="Johannesson H."/>
        </authorList>
    </citation>
    <scope>NUCLEOTIDE SEQUENCE</scope>
    <source>
        <strain evidence="1">CBS 508.74</strain>
    </source>
</reference>
<dbReference type="RefSeq" id="XP_064670568.1">
    <property type="nucleotide sequence ID" value="XM_064810391.1"/>
</dbReference>
<dbReference type="AlphaFoldDB" id="A0AAN6TEM0"/>
<comment type="caution">
    <text evidence="1">The sequence shown here is derived from an EMBL/GenBank/DDBJ whole genome shotgun (WGS) entry which is preliminary data.</text>
</comment>
<name>A0AAN6TEM0_9PEZI</name>
<proteinExistence type="predicted"/>
<dbReference type="GeneID" id="89934516"/>
<reference evidence="1" key="2">
    <citation type="submission" date="2023-05" db="EMBL/GenBank/DDBJ databases">
        <authorList>
            <consortium name="Lawrence Berkeley National Laboratory"/>
            <person name="Steindorff A."/>
            <person name="Hensen N."/>
            <person name="Bonometti L."/>
            <person name="Westerberg I."/>
            <person name="Brannstrom I.O."/>
            <person name="Guillou S."/>
            <person name="Cros-Aarteil S."/>
            <person name="Calhoun S."/>
            <person name="Haridas S."/>
            <person name="Kuo A."/>
            <person name="Mondo S."/>
            <person name="Pangilinan J."/>
            <person name="Riley R."/>
            <person name="Labutti K."/>
            <person name="Andreopoulos B."/>
            <person name="Lipzen A."/>
            <person name="Chen C."/>
            <person name="Yanf M."/>
            <person name="Daum C."/>
            <person name="Ng V."/>
            <person name="Clum A."/>
            <person name="Ohm R."/>
            <person name="Martin F."/>
            <person name="Silar P."/>
            <person name="Natvig D."/>
            <person name="Lalanne C."/>
            <person name="Gautier V."/>
            <person name="Ament-Velasquez S.L."/>
            <person name="Kruys A."/>
            <person name="Hutchinson M.I."/>
            <person name="Powell A.J."/>
            <person name="Barry K."/>
            <person name="Miller A.N."/>
            <person name="Grigoriev I.V."/>
            <person name="Debuchy R."/>
            <person name="Gladieux P."/>
            <person name="Thoren M.H."/>
            <person name="Johannesson H."/>
        </authorList>
    </citation>
    <scope>NUCLEOTIDE SEQUENCE</scope>
    <source>
        <strain evidence="1">CBS 508.74</strain>
    </source>
</reference>
<sequence length="136" mass="14911">MWKLGTVLLNPDSVPHAVYLLFQLTPSVHAVIAMNRVQPLQLTAVAANRLYNKLLSLLPATCPATFSLQPIQCSRTKPRAVGHPTPTSTSVEETKVLDHLKPKRDPKLASGAVRLGFSTVWVILADDHRSARTFPP</sequence>
<gene>
    <name evidence="1" type="ORF">N656DRAFT_637362</name>
</gene>
<evidence type="ECO:0000313" key="1">
    <source>
        <dbReference type="EMBL" id="KAK4112998.1"/>
    </source>
</evidence>
<protein>
    <submittedName>
        <fullName evidence="1">Uncharacterized protein</fullName>
    </submittedName>
</protein>
<evidence type="ECO:0000313" key="2">
    <source>
        <dbReference type="Proteomes" id="UP001302812"/>
    </source>
</evidence>
<dbReference type="EMBL" id="MU853340">
    <property type="protein sequence ID" value="KAK4112998.1"/>
    <property type="molecule type" value="Genomic_DNA"/>
</dbReference>
<accession>A0AAN6TEM0</accession>